<evidence type="ECO:0000313" key="3">
    <source>
        <dbReference type="Proteomes" id="UP000225706"/>
    </source>
</evidence>
<dbReference type="Proteomes" id="UP000225706">
    <property type="component" value="Unassembled WGS sequence"/>
</dbReference>
<organism evidence="2 3">
    <name type="scientific">Stylophora pistillata</name>
    <name type="common">Smooth cauliflower coral</name>
    <dbReference type="NCBI Taxonomy" id="50429"/>
    <lineage>
        <taxon>Eukaryota</taxon>
        <taxon>Metazoa</taxon>
        <taxon>Cnidaria</taxon>
        <taxon>Anthozoa</taxon>
        <taxon>Hexacorallia</taxon>
        <taxon>Scleractinia</taxon>
        <taxon>Astrocoeniina</taxon>
        <taxon>Pocilloporidae</taxon>
        <taxon>Stylophora</taxon>
    </lineage>
</organism>
<gene>
    <name evidence="2" type="ORF">AWC38_SpisGene20991</name>
</gene>
<dbReference type="AlphaFoldDB" id="A0A2B4RDD0"/>
<keyword evidence="3" id="KW-1185">Reference proteome</keyword>
<sequence>MGRSRTIKNDKELEEEFSLDCEKGRPNRWEGCHESLPHSREEHAEVHLGAGIYTSEVHARIAGLLDAAYKQLKDALLGDGKVKKVVETPPPMTIDEGGVVSMDVDFG</sequence>
<feature type="region of interest" description="Disordered" evidence="1">
    <location>
        <begin position="88"/>
        <end position="107"/>
    </location>
</feature>
<reference evidence="3" key="1">
    <citation type="journal article" date="2017" name="bioRxiv">
        <title>Comparative analysis of the genomes of Stylophora pistillata and Acropora digitifera provides evidence for extensive differences between species of corals.</title>
        <authorList>
            <person name="Voolstra C.R."/>
            <person name="Li Y."/>
            <person name="Liew Y.J."/>
            <person name="Baumgarten S."/>
            <person name="Zoccola D."/>
            <person name="Flot J.-F."/>
            <person name="Tambutte S."/>
            <person name="Allemand D."/>
            <person name="Aranda M."/>
        </authorList>
    </citation>
    <scope>NUCLEOTIDE SEQUENCE [LARGE SCALE GENOMIC DNA]</scope>
</reference>
<evidence type="ECO:0000256" key="1">
    <source>
        <dbReference type="SAM" id="MobiDB-lite"/>
    </source>
</evidence>
<dbReference type="EMBL" id="LSMT01000723">
    <property type="protein sequence ID" value="PFX14823.1"/>
    <property type="molecule type" value="Genomic_DNA"/>
</dbReference>
<comment type="caution">
    <text evidence="2">The sequence shown here is derived from an EMBL/GenBank/DDBJ whole genome shotgun (WGS) entry which is preliminary data.</text>
</comment>
<proteinExistence type="predicted"/>
<name>A0A2B4RDD0_STYPI</name>
<accession>A0A2B4RDD0</accession>
<evidence type="ECO:0000313" key="2">
    <source>
        <dbReference type="EMBL" id="PFX14823.1"/>
    </source>
</evidence>
<protein>
    <submittedName>
        <fullName evidence="2">Uncharacterized protein</fullName>
    </submittedName>
</protein>